<reference evidence="1" key="1">
    <citation type="submission" date="2014-11" db="EMBL/GenBank/DDBJ databases">
        <authorList>
            <person name="Amaro Gonzalez C."/>
        </authorList>
    </citation>
    <scope>NUCLEOTIDE SEQUENCE</scope>
</reference>
<reference evidence="1" key="2">
    <citation type="journal article" date="2015" name="Fish Shellfish Immunol.">
        <title>Early steps in the European eel (Anguilla anguilla)-Vibrio vulnificus interaction in the gills: Role of the RtxA13 toxin.</title>
        <authorList>
            <person name="Callol A."/>
            <person name="Pajuelo D."/>
            <person name="Ebbesson L."/>
            <person name="Teles M."/>
            <person name="MacKenzie S."/>
            <person name="Amaro C."/>
        </authorList>
    </citation>
    <scope>NUCLEOTIDE SEQUENCE</scope>
</reference>
<dbReference type="EMBL" id="GBXM01097470">
    <property type="protein sequence ID" value="JAH11107.1"/>
    <property type="molecule type" value="Transcribed_RNA"/>
</dbReference>
<dbReference type="AlphaFoldDB" id="A0A0E9Q3K0"/>
<protein>
    <submittedName>
        <fullName evidence="1">Uncharacterized protein</fullName>
    </submittedName>
</protein>
<evidence type="ECO:0000313" key="1">
    <source>
        <dbReference type="EMBL" id="JAH11107.1"/>
    </source>
</evidence>
<organism evidence="1">
    <name type="scientific">Anguilla anguilla</name>
    <name type="common">European freshwater eel</name>
    <name type="synonym">Muraena anguilla</name>
    <dbReference type="NCBI Taxonomy" id="7936"/>
    <lineage>
        <taxon>Eukaryota</taxon>
        <taxon>Metazoa</taxon>
        <taxon>Chordata</taxon>
        <taxon>Craniata</taxon>
        <taxon>Vertebrata</taxon>
        <taxon>Euteleostomi</taxon>
        <taxon>Actinopterygii</taxon>
        <taxon>Neopterygii</taxon>
        <taxon>Teleostei</taxon>
        <taxon>Anguilliformes</taxon>
        <taxon>Anguillidae</taxon>
        <taxon>Anguilla</taxon>
    </lineage>
</organism>
<name>A0A0E9Q3K0_ANGAN</name>
<accession>A0A0E9Q3K0</accession>
<sequence>MCITIFSNSIPDPKECCSGNKLSQREMVE</sequence>
<proteinExistence type="predicted"/>